<dbReference type="InterPro" id="IPR008271">
    <property type="entry name" value="Ser/Thr_kinase_AS"/>
</dbReference>
<dbReference type="GO" id="GO:0035556">
    <property type="term" value="P:intracellular signal transduction"/>
    <property type="evidence" value="ECO:0000318"/>
    <property type="project" value="GO_Central"/>
</dbReference>
<keyword evidence="4 8" id="KW-0418">Kinase</keyword>
<dbReference type="PROSITE" id="PS00108">
    <property type="entry name" value="PROTEIN_KINASE_ST"/>
    <property type="match status" value="1"/>
</dbReference>
<keyword evidence="11" id="KW-1185">Reference proteome</keyword>
<comment type="activity regulation">
    <text evidence="8">Activated by threonine and tyrosine phosphorylation.</text>
</comment>
<dbReference type="GO" id="GO:0005737">
    <property type="term" value="C:cytoplasm"/>
    <property type="evidence" value="ECO:0000318"/>
    <property type="project" value="GO_Central"/>
</dbReference>
<evidence type="ECO:0000256" key="4">
    <source>
        <dbReference type="ARBA" id="ARBA00022777"/>
    </source>
</evidence>
<dbReference type="Pfam" id="PF00069">
    <property type="entry name" value="Pkinase"/>
    <property type="match status" value="1"/>
</dbReference>
<dbReference type="FunFam" id="1.10.510.10:FF:000040">
    <property type="entry name" value="Mitogen-activated protein kinase"/>
    <property type="match status" value="1"/>
</dbReference>
<dbReference type="GO" id="GO:0005634">
    <property type="term" value="C:nucleus"/>
    <property type="evidence" value="ECO:0000318"/>
    <property type="project" value="GO_Central"/>
</dbReference>
<comment type="similarity">
    <text evidence="8">Belongs to the protein kinase superfamily. Ser/Thr protein kinase family. MAP kinase subfamily.</text>
</comment>
<feature type="domain" description="Protein kinase" evidence="9">
    <location>
        <begin position="31"/>
        <end position="324"/>
    </location>
</feature>
<comment type="catalytic activity">
    <reaction evidence="8">
        <text>L-threonyl-[protein] + ATP = O-phospho-L-threonyl-[protein] + ADP + H(+)</text>
        <dbReference type="Rhea" id="RHEA:46608"/>
        <dbReference type="Rhea" id="RHEA-COMP:11060"/>
        <dbReference type="Rhea" id="RHEA-COMP:11605"/>
        <dbReference type="ChEBI" id="CHEBI:15378"/>
        <dbReference type="ChEBI" id="CHEBI:30013"/>
        <dbReference type="ChEBI" id="CHEBI:30616"/>
        <dbReference type="ChEBI" id="CHEBI:61977"/>
        <dbReference type="ChEBI" id="CHEBI:456216"/>
        <dbReference type="EC" id="2.7.11.24"/>
    </reaction>
</comment>
<evidence type="ECO:0000256" key="7">
    <source>
        <dbReference type="RuleBase" id="RU000304"/>
    </source>
</evidence>
<dbReference type="Gene3D" id="1.10.510.10">
    <property type="entry name" value="Transferase(Phosphotransferase) domain 1"/>
    <property type="match status" value="1"/>
</dbReference>
<dbReference type="InterPro" id="IPR000719">
    <property type="entry name" value="Prot_kinase_dom"/>
</dbReference>
<dbReference type="InterPro" id="IPR017441">
    <property type="entry name" value="Protein_kinase_ATP_BS"/>
</dbReference>
<dbReference type="GO" id="GO:0004674">
    <property type="term" value="F:protein serine/threonine kinase activity"/>
    <property type="evidence" value="ECO:0000318"/>
    <property type="project" value="GO_Central"/>
</dbReference>
<keyword evidence="1 7" id="KW-0723">Serine/threonine-protein kinase</keyword>
<evidence type="ECO:0000259" key="9">
    <source>
        <dbReference type="PROSITE" id="PS50011"/>
    </source>
</evidence>
<dbReference type="GO" id="GO:0005524">
    <property type="term" value="F:ATP binding"/>
    <property type="evidence" value="ECO:0007669"/>
    <property type="project" value="UniProtKB-UniRule"/>
</dbReference>
<evidence type="ECO:0000256" key="3">
    <source>
        <dbReference type="ARBA" id="ARBA00022741"/>
    </source>
</evidence>
<dbReference type="EC" id="2.7.11.24" evidence="8"/>
<dbReference type="SMART" id="SM00220">
    <property type="entry name" value="S_TKc"/>
    <property type="match status" value="1"/>
</dbReference>
<dbReference type="PROSITE" id="PS01351">
    <property type="entry name" value="MAPK"/>
    <property type="match status" value="1"/>
</dbReference>
<dbReference type="EMBL" id="CH991543">
    <property type="protein sequence ID" value="EDQ92556.1"/>
    <property type="molecule type" value="Genomic_DNA"/>
</dbReference>
<gene>
    <name evidence="10" type="ORF">MONBRDRAFT_13771</name>
</gene>
<evidence type="ECO:0000256" key="2">
    <source>
        <dbReference type="ARBA" id="ARBA00022679"/>
    </source>
</evidence>
<keyword evidence="2 8" id="KW-0808">Transferase</keyword>
<dbReference type="AlphaFoldDB" id="A9UQ95"/>
<dbReference type="RefSeq" id="XP_001742318.1">
    <property type="nucleotide sequence ID" value="XM_001742266.1"/>
</dbReference>
<dbReference type="GeneID" id="5887893"/>
<evidence type="ECO:0000256" key="6">
    <source>
        <dbReference type="PROSITE-ProRule" id="PRU10141"/>
    </source>
</evidence>
<dbReference type="PANTHER" id="PTHR24055">
    <property type="entry name" value="MITOGEN-ACTIVATED PROTEIN KINASE"/>
    <property type="match status" value="1"/>
</dbReference>
<dbReference type="GO" id="GO:0004707">
    <property type="term" value="F:MAP kinase activity"/>
    <property type="evidence" value="ECO:0007669"/>
    <property type="project" value="UniProtKB-EC"/>
</dbReference>
<evidence type="ECO:0000313" key="10">
    <source>
        <dbReference type="EMBL" id="EDQ92556.1"/>
    </source>
</evidence>
<accession>A9UQ95</accession>
<keyword evidence="5 6" id="KW-0067">ATP-binding</keyword>
<evidence type="ECO:0000256" key="8">
    <source>
        <dbReference type="RuleBase" id="RU361165"/>
    </source>
</evidence>
<reference evidence="10 11" key="1">
    <citation type="journal article" date="2008" name="Nature">
        <title>The genome of the choanoflagellate Monosiga brevicollis and the origin of metazoans.</title>
        <authorList>
            <consortium name="JGI Sequencing"/>
            <person name="King N."/>
            <person name="Westbrook M.J."/>
            <person name="Young S.L."/>
            <person name="Kuo A."/>
            <person name="Abedin M."/>
            <person name="Chapman J."/>
            <person name="Fairclough S."/>
            <person name="Hellsten U."/>
            <person name="Isogai Y."/>
            <person name="Letunic I."/>
            <person name="Marr M."/>
            <person name="Pincus D."/>
            <person name="Putnam N."/>
            <person name="Rokas A."/>
            <person name="Wright K.J."/>
            <person name="Zuzow R."/>
            <person name="Dirks W."/>
            <person name="Good M."/>
            <person name="Goodstein D."/>
            <person name="Lemons D."/>
            <person name="Li W."/>
            <person name="Lyons J.B."/>
            <person name="Morris A."/>
            <person name="Nichols S."/>
            <person name="Richter D.J."/>
            <person name="Salamov A."/>
            <person name="Bork P."/>
            <person name="Lim W.A."/>
            <person name="Manning G."/>
            <person name="Miller W.T."/>
            <person name="McGinnis W."/>
            <person name="Shapiro H."/>
            <person name="Tjian R."/>
            <person name="Grigoriev I.V."/>
            <person name="Rokhsar D."/>
        </authorList>
    </citation>
    <scope>NUCLEOTIDE SEQUENCE [LARGE SCALE GENOMIC DNA]</scope>
    <source>
        <strain evidence="11">MX1 / ATCC 50154</strain>
    </source>
</reference>
<evidence type="ECO:0000313" key="11">
    <source>
        <dbReference type="Proteomes" id="UP000001357"/>
    </source>
</evidence>
<dbReference type="Gene3D" id="3.30.200.20">
    <property type="entry name" value="Phosphorylase Kinase, domain 1"/>
    <property type="match status" value="1"/>
</dbReference>
<dbReference type="OMA" id="DHIHQFF"/>
<organism evidence="10 11">
    <name type="scientific">Monosiga brevicollis</name>
    <name type="common">Choanoflagellate</name>
    <dbReference type="NCBI Taxonomy" id="81824"/>
    <lineage>
        <taxon>Eukaryota</taxon>
        <taxon>Choanoflagellata</taxon>
        <taxon>Craspedida</taxon>
        <taxon>Salpingoecidae</taxon>
        <taxon>Monosiga</taxon>
    </lineage>
</organism>
<dbReference type="InterPro" id="IPR011009">
    <property type="entry name" value="Kinase-like_dom_sf"/>
</dbReference>
<proteinExistence type="inferred from homology"/>
<dbReference type="SUPFAM" id="SSF56112">
    <property type="entry name" value="Protein kinase-like (PK-like)"/>
    <property type="match status" value="1"/>
</dbReference>
<dbReference type="InParanoid" id="A9UQ95"/>
<dbReference type="PROSITE" id="PS00107">
    <property type="entry name" value="PROTEIN_KINASE_ATP"/>
    <property type="match status" value="1"/>
</dbReference>
<feature type="binding site" evidence="6">
    <location>
        <position position="61"/>
    </location>
    <ligand>
        <name>ATP</name>
        <dbReference type="ChEBI" id="CHEBI:30616"/>
    </ligand>
</feature>
<comment type="cofactor">
    <cofactor evidence="8">
        <name>Mg(2+)</name>
        <dbReference type="ChEBI" id="CHEBI:18420"/>
    </cofactor>
</comment>
<dbReference type="InterPro" id="IPR003527">
    <property type="entry name" value="MAP_kinase_CS"/>
</dbReference>
<dbReference type="PROSITE" id="PS50011">
    <property type="entry name" value="PROTEIN_KINASE_DOM"/>
    <property type="match status" value="1"/>
</dbReference>
<name>A9UQ95_MONBE</name>
<keyword evidence="8" id="KW-0460">Magnesium</keyword>
<dbReference type="InterPro" id="IPR050117">
    <property type="entry name" value="MAPK"/>
</dbReference>
<dbReference type="KEGG" id="mbr:MONBRDRAFT_13771"/>
<keyword evidence="3 6" id="KW-0547">Nucleotide-binding</keyword>
<dbReference type="eggNOG" id="KOG0660">
    <property type="taxonomic scope" value="Eukaryota"/>
</dbReference>
<dbReference type="Proteomes" id="UP000001357">
    <property type="component" value="Unassembled WGS sequence"/>
</dbReference>
<evidence type="ECO:0000256" key="1">
    <source>
        <dbReference type="ARBA" id="ARBA00022527"/>
    </source>
</evidence>
<dbReference type="FunFam" id="3.30.200.20:FF:000046">
    <property type="entry name" value="Mitogen-activated protein kinase"/>
    <property type="match status" value="1"/>
</dbReference>
<sequence>MSARNEASAAASVEPILHTFPNGRFRLDPRFSPDRVIGSGAYGMVCSALDSVSRKKVAIKKISSAFTMIQVAKRTLREIKLLKHFHAHPNIVSILTIQRPPATTADFKDLYVVLELQECDLHRIIHSDQPLSEAHVRYFLYQLLCGLKYIHSANVLHRDIKPGNLLINSDCSLRIGDFGMAREMASKPEQHQNFMTEYVATRWYRAPEVLLSFDRYTQAIDMWSVGCILAEMLGRRHLFPGKDYLHQLGLILSLLGSPSEDVLDRIGSSLARRCLQNFQNIPALDLHTVFPDARQDLLNLLSLMLTFDPEQRVTVDQALENPFFQGHRRPDLERVCEPFSFDFEVASLCQPLLDLIVYHTIIATLLLVFMR</sequence>
<dbReference type="STRING" id="81824.A9UQ95"/>
<evidence type="ECO:0000256" key="5">
    <source>
        <dbReference type="ARBA" id="ARBA00022840"/>
    </source>
</evidence>
<protein>
    <recommendedName>
        <fullName evidence="8">Mitogen-activated protein kinase</fullName>
        <ecNumber evidence="8">2.7.11.24</ecNumber>
    </recommendedName>
</protein>